<dbReference type="SUPFAM" id="SSF161098">
    <property type="entry name" value="MetI-like"/>
    <property type="match status" value="1"/>
</dbReference>
<evidence type="ECO:0000256" key="4">
    <source>
        <dbReference type="ARBA" id="ARBA00022692"/>
    </source>
</evidence>
<keyword evidence="6 7" id="KW-0472">Membrane</keyword>
<feature type="transmembrane region" description="Helical" evidence="7">
    <location>
        <begin position="246"/>
        <end position="268"/>
    </location>
</feature>
<dbReference type="GO" id="GO:0005886">
    <property type="term" value="C:plasma membrane"/>
    <property type="evidence" value="ECO:0007669"/>
    <property type="project" value="UniProtKB-SubCell"/>
</dbReference>
<dbReference type="InterPro" id="IPR035906">
    <property type="entry name" value="MetI-like_sf"/>
</dbReference>
<protein>
    <submittedName>
        <fullName evidence="9">Oligopeptide transport system permease protein OppB</fullName>
    </submittedName>
</protein>
<dbReference type="PANTHER" id="PTHR30465:SF74">
    <property type="entry name" value="OLIGOPEPTIDE TRANSPORT SYSTEM PERMEASE PROTEIN OPPB"/>
    <property type="match status" value="1"/>
</dbReference>
<evidence type="ECO:0000256" key="3">
    <source>
        <dbReference type="ARBA" id="ARBA00022475"/>
    </source>
</evidence>
<comment type="subcellular location">
    <subcellularLocation>
        <location evidence="1 7">Cell membrane</location>
        <topology evidence="1 7">Multi-pass membrane protein</topology>
    </subcellularLocation>
</comment>
<organism evidence="9 10">
    <name type="scientific">[Clostridium] symbiosum ATCC 14940</name>
    <dbReference type="NCBI Taxonomy" id="411472"/>
    <lineage>
        <taxon>Bacteria</taxon>
        <taxon>Bacillati</taxon>
        <taxon>Bacillota</taxon>
        <taxon>Clostridia</taxon>
        <taxon>Lachnospirales</taxon>
        <taxon>Lachnospiraceae</taxon>
        <taxon>Otoolea</taxon>
    </lineage>
</organism>
<dbReference type="Gene3D" id="1.10.3720.10">
    <property type="entry name" value="MetI-like"/>
    <property type="match status" value="1"/>
</dbReference>
<proteinExistence type="inferred from homology"/>
<sequence length="321" mass="35519">MPAGRALPVAFKGGIGLARYIVKRVLAALITIWFIMTITFVLMNAIPGSPLDSEKFLDVTLKQAMLAKYGLDRPLYERYLKYLADYLHGDFGISYIKVGLSTNEIIAAGFPYSLRIGIYSSVLIIIFGIAAGILAALRQNKFVDRFLMVLSTLGSTIPSFVFATLYLFLFSKILGLVPAFGVANWKGYIGPVLVTSVFSMAFVTRLMRTSMIEELNQDYIRTARAKGISEFKVVTRHALRNAVLPVVTYIGPMVAMVVTGSFVIEKVFGIPGIGSLFTTSILSRDYTLIMGITVFFAVFLVVCTLIVDILYVFVDPRIKYD</sequence>
<keyword evidence="4 7" id="KW-0812">Transmembrane</keyword>
<feature type="transmembrane region" description="Helical" evidence="7">
    <location>
        <begin position="188"/>
        <end position="207"/>
    </location>
</feature>
<dbReference type="CDD" id="cd06261">
    <property type="entry name" value="TM_PBP2"/>
    <property type="match status" value="1"/>
</dbReference>
<dbReference type="InterPro" id="IPR000515">
    <property type="entry name" value="MetI-like"/>
</dbReference>
<evidence type="ECO:0000256" key="7">
    <source>
        <dbReference type="RuleBase" id="RU363032"/>
    </source>
</evidence>
<evidence type="ECO:0000256" key="6">
    <source>
        <dbReference type="ARBA" id="ARBA00023136"/>
    </source>
</evidence>
<feature type="transmembrane region" description="Helical" evidence="7">
    <location>
        <begin position="116"/>
        <end position="137"/>
    </location>
</feature>
<feature type="transmembrane region" description="Helical" evidence="7">
    <location>
        <begin position="288"/>
        <end position="314"/>
    </location>
</feature>
<keyword evidence="2 7" id="KW-0813">Transport</keyword>
<dbReference type="InterPro" id="IPR045621">
    <property type="entry name" value="BPD_transp_1_N"/>
</dbReference>
<evidence type="ECO:0000256" key="1">
    <source>
        <dbReference type="ARBA" id="ARBA00004651"/>
    </source>
</evidence>
<comment type="caution">
    <text evidence="9">The sequence shown here is derived from an EMBL/GenBank/DDBJ whole genome shotgun (WGS) entry which is preliminary data.</text>
</comment>
<accession>A0ABC9TYL8</accession>
<keyword evidence="3" id="KW-1003">Cell membrane</keyword>
<name>A0ABC9TYL8_CLOSY</name>
<feature type="domain" description="ABC transmembrane type-1" evidence="8">
    <location>
        <begin position="110"/>
        <end position="311"/>
    </location>
</feature>
<dbReference type="AlphaFoldDB" id="A0ABC9TYL8"/>
<evidence type="ECO:0000313" key="9">
    <source>
        <dbReference type="EMBL" id="ERI77388.1"/>
    </source>
</evidence>
<feature type="transmembrane region" description="Helical" evidence="7">
    <location>
        <begin position="25"/>
        <end position="46"/>
    </location>
</feature>
<evidence type="ECO:0000256" key="5">
    <source>
        <dbReference type="ARBA" id="ARBA00022989"/>
    </source>
</evidence>
<gene>
    <name evidence="9" type="ORF">CLOSYM_02028</name>
</gene>
<dbReference type="Proteomes" id="UP000016491">
    <property type="component" value="Unassembled WGS sequence"/>
</dbReference>
<comment type="similarity">
    <text evidence="7">Belongs to the binding-protein-dependent transport system permease family.</text>
</comment>
<dbReference type="PANTHER" id="PTHR30465">
    <property type="entry name" value="INNER MEMBRANE ABC TRANSPORTER"/>
    <property type="match status" value="1"/>
</dbReference>
<dbReference type="Pfam" id="PF00528">
    <property type="entry name" value="BPD_transp_1"/>
    <property type="match status" value="1"/>
</dbReference>
<dbReference type="PROSITE" id="PS50928">
    <property type="entry name" value="ABC_TM1"/>
    <property type="match status" value="1"/>
</dbReference>
<dbReference type="Pfam" id="PF19300">
    <property type="entry name" value="BPD_transp_1_N"/>
    <property type="match status" value="1"/>
</dbReference>
<keyword evidence="5 7" id="KW-1133">Transmembrane helix</keyword>
<dbReference type="EMBL" id="AWSU01000156">
    <property type="protein sequence ID" value="ERI77388.1"/>
    <property type="molecule type" value="Genomic_DNA"/>
</dbReference>
<feature type="transmembrane region" description="Helical" evidence="7">
    <location>
        <begin position="146"/>
        <end position="168"/>
    </location>
</feature>
<evidence type="ECO:0000259" key="8">
    <source>
        <dbReference type="PROSITE" id="PS50928"/>
    </source>
</evidence>
<evidence type="ECO:0000256" key="2">
    <source>
        <dbReference type="ARBA" id="ARBA00022448"/>
    </source>
</evidence>
<reference evidence="9 10" key="1">
    <citation type="submission" date="2013-07" db="EMBL/GenBank/DDBJ databases">
        <authorList>
            <person name="Weinstock G."/>
            <person name="Sodergren E."/>
            <person name="Wylie T."/>
            <person name="Fulton L."/>
            <person name="Fulton R."/>
            <person name="Fronick C."/>
            <person name="O'Laughlin M."/>
            <person name="Godfrey J."/>
            <person name="Miner T."/>
            <person name="Herter B."/>
            <person name="Appelbaum E."/>
            <person name="Cordes M."/>
            <person name="Lek S."/>
            <person name="Wollam A."/>
            <person name="Pepin K.H."/>
            <person name="Palsikar V.B."/>
            <person name="Mitreva M."/>
            <person name="Wilson R.K."/>
        </authorList>
    </citation>
    <scope>NUCLEOTIDE SEQUENCE [LARGE SCALE GENOMIC DNA]</scope>
    <source>
        <strain evidence="9 10">ATCC 14940</strain>
    </source>
</reference>
<evidence type="ECO:0000313" key="10">
    <source>
        <dbReference type="Proteomes" id="UP000016491"/>
    </source>
</evidence>